<reference evidence="2" key="1">
    <citation type="submission" date="2023-07" db="EMBL/GenBank/DDBJ databases">
        <title>Characterization of two Paracoccaceae strains isolated from Phycosphere and proposal of Xinfangfangia lacusdiani sp. nov.</title>
        <authorList>
            <person name="Deng Y."/>
            <person name="Zhang Y.Q."/>
        </authorList>
    </citation>
    <scope>NUCLEOTIDE SEQUENCE [LARGE SCALE GENOMIC DNA]</scope>
    <source>
        <strain evidence="2">CPCC 101403</strain>
    </source>
</reference>
<dbReference type="InterPro" id="IPR038225">
    <property type="entry name" value="TagF_sf"/>
</dbReference>
<dbReference type="Proteomes" id="UP001251085">
    <property type="component" value="Unassembled WGS sequence"/>
</dbReference>
<dbReference type="Gene3D" id="3.40.1730.10">
    <property type="entry name" value="pa0076 domain"/>
    <property type="match status" value="1"/>
</dbReference>
<organism evidence="1 2">
    <name type="scientific">Paracoccus broussonetiae</name>
    <dbReference type="NCBI Taxonomy" id="3075834"/>
    <lineage>
        <taxon>Bacteria</taxon>
        <taxon>Pseudomonadati</taxon>
        <taxon>Pseudomonadota</taxon>
        <taxon>Alphaproteobacteria</taxon>
        <taxon>Rhodobacterales</taxon>
        <taxon>Paracoccaceae</taxon>
        <taxon>Paracoccus</taxon>
    </lineage>
</organism>
<protein>
    <submittedName>
        <fullName evidence="1">Type VI secretion system-associated protein TagF</fullName>
    </submittedName>
</protein>
<proteinExistence type="predicted"/>
<dbReference type="RefSeq" id="WP_311759401.1">
    <property type="nucleotide sequence ID" value="NZ_JAVRQI010000007.1"/>
</dbReference>
<gene>
    <name evidence="1" type="primary">tagF</name>
    <name evidence="1" type="ORF">RM190_10565</name>
</gene>
<comment type="caution">
    <text evidence="1">The sequence shown here is derived from an EMBL/GenBank/DDBJ whole genome shotgun (WGS) entry which is preliminary data.</text>
</comment>
<keyword evidence="2" id="KW-1185">Reference proteome</keyword>
<dbReference type="InterPro" id="IPR017748">
    <property type="entry name" value="TagF"/>
</dbReference>
<name>A0ABU3EDJ0_9RHOB</name>
<dbReference type="Pfam" id="PF09867">
    <property type="entry name" value="TagF_N"/>
    <property type="match status" value="1"/>
</dbReference>
<accession>A0ABU3EDJ0</accession>
<dbReference type="EMBL" id="JAVRQI010000007">
    <property type="protein sequence ID" value="MDT1062304.1"/>
    <property type="molecule type" value="Genomic_DNA"/>
</dbReference>
<evidence type="ECO:0000313" key="1">
    <source>
        <dbReference type="EMBL" id="MDT1062304.1"/>
    </source>
</evidence>
<dbReference type="NCBIfam" id="TIGR03373">
    <property type="entry name" value="VI_minor_4"/>
    <property type="match status" value="1"/>
</dbReference>
<evidence type="ECO:0000313" key="2">
    <source>
        <dbReference type="Proteomes" id="UP001251085"/>
    </source>
</evidence>
<sequence length="216" mass="22193">MAVFGAFGKMPGLGDFFRFGVAADFVAGWDVWLQSGILAARAVLAGGWDDCYLSAPIWRFTLAPGLAGAEAAQGVLMASVDQAGRQFPLTLVRALPDGVDPVAAHLSAGAQFDALEKVALSALDQDLSAASLKERLSPIPASTALEGSDGAAVPGFLWLRASDPAPALAAMLAGREFPRPAVFSALMPGGQCLFLSAGMPPAARFAQLIDPAGLQP</sequence>